<dbReference type="Proteomes" id="UP000421283">
    <property type="component" value="Unassembled WGS sequence"/>
</dbReference>
<dbReference type="InterPro" id="IPR024361">
    <property type="entry name" value="BACON"/>
</dbReference>
<evidence type="ECO:0000259" key="2">
    <source>
        <dbReference type="Pfam" id="PF13004"/>
    </source>
</evidence>
<dbReference type="PROSITE" id="PS51257">
    <property type="entry name" value="PROKAR_LIPOPROTEIN"/>
    <property type="match status" value="1"/>
</dbReference>
<sequence>MNSKYTKILLALTICLLMSACSDDIFSGSDYFDNGKVTLRLVVPATTVVNTRANTDETISGNDLYVIEYGDQGSFVAMRKVEPSNFSDNTLTINDVNTKTTDIHIVANGDAILKGKDNIAKLDGVYCDEIPSPPVLWGHINMSDLKSGTNNTVSLLRNVAMATLNKAESIKDKFEITGWEITQTATQGSIAPKDYKDYTVGNTNEPTGDKLDKTIGNCEGSNAREALYLFETPAKVDSRIVIKANEKYYTANFLDAEGSKLSLLRNHHYKITVTATGEGYNTKEEALKAPAGNIKVEIKDYNFMVTNLISNGAYELGTCDTVRVEAGEKTYSSGEAYFVTMWGNGVKAENITPKLSTPTDSWLTEVSKDGGTDISSADYSSAGKGYKLTFKCLENPSEEIRQTKLTVTFGVLKRDIVIVQQGSNLKKARVTKIYGLQGDGENGRDYIKFISKEVNGTSRTAMGGTSERDNGLQLGIGSENNYYYTIAKKTGDSYEVDKAVEEKAEVKADGGVYTIKAKDPNDESVWTGRFTITTKDGHKIIYDIYHTGIFWEEKNTYQPASNRTNTTGWYYYELIESEKGVKMLDRNLGAASVNDPGGYYRIKKGDKTSDMADICPPGFSIPTASLWKQLTPEMTLVTRTTSNGTTYQSVELPAATTAQSKSIRFPRGGMNNGYEVTNPSIGYYWSATIVSGNQGFDFSSNEYGYWYNVARLSSGSQGMLNVRYVDGKNSTVVYKYLNTRCVKSSSAVLDKNRLTIHDKRTSTQPLYIYIYTENNEYRNRRYGEKIRSTGGSETTIYYDMIDPERIKESFGENKPLYIRFRQSTKDLEDDGWIGEKKLVGDQRVFTVHDSSFE</sequence>
<dbReference type="RefSeq" id="WP_153137193.1">
    <property type="nucleotide sequence ID" value="NZ_VZAP01000028.1"/>
</dbReference>
<feature type="domain" description="BACON" evidence="2">
    <location>
        <begin position="357"/>
        <end position="420"/>
    </location>
</feature>
<organism evidence="3 4">
    <name type="scientific">Segatella copri</name>
    <dbReference type="NCBI Taxonomy" id="165179"/>
    <lineage>
        <taxon>Bacteria</taxon>
        <taxon>Pseudomonadati</taxon>
        <taxon>Bacteroidota</taxon>
        <taxon>Bacteroidia</taxon>
        <taxon>Bacteroidales</taxon>
        <taxon>Prevotellaceae</taxon>
        <taxon>Segatella</taxon>
    </lineage>
</organism>
<keyword evidence="1" id="KW-0732">Signal</keyword>
<proteinExistence type="predicted"/>
<evidence type="ECO:0000256" key="1">
    <source>
        <dbReference type="SAM" id="SignalP"/>
    </source>
</evidence>
<evidence type="ECO:0000313" key="4">
    <source>
        <dbReference type="Proteomes" id="UP000421283"/>
    </source>
</evidence>
<accession>A0AA90VK38</accession>
<gene>
    <name evidence="3" type="ORF">F7D31_01945</name>
</gene>
<dbReference type="EMBL" id="VZAP01000028">
    <property type="protein sequence ID" value="MQO91449.1"/>
    <property type="molecule type" value="Genomic_DNA"/>
</dbReference>
<protein>
    <submittedName>
        <fullName evidence="3">BACON domain-containing protein</fullName>
    </submittedName>
</protein>
<dbReference type="AlphaFoldDB" id="A0AA90VK38"/>
<feature type="chain" id="PRO_5041712030" evidence="1">
    <location>
        <begin position="23"/>
        <end position="853"/>
    </location>
</feature>
<feature type="signal peptide" evidence="1">
    <location>
        <begin position="1"/>
        <end position="22"/>
    </location>
</feature>
<name>A0AA90VK38_9BACT</name>
<reference evidence="4" key="1">
    <citation type="submission" date="2019-09" db="EMBL/GenBank/DDBJ databases">
        <title>Distinct polysaccharide growth profiles of human intestinal Prevotella copri isolates.</title>
        <authorList>
            <person name="Fehlner-Peach H."/>
            <person name="Magnabosco C."/>
            <person name="Raghavan V."/>
            <person name="Scher J.U."/>
            <person name="Tett A."/>
            <person name="Cox L.M."/>
            <person name="Gottsegen C."/>
            <person name="Watters A."/>
            <person name="Wiltshire- Gordon J.D."/>
            <person name="Segata N."/>
            <person name="Bonneau R."/>
            <person name="Littman D.R."/>
        </authorList>
    </citation>
    <scope>NUCLEOTIDE SEQUENCE [LARGE SCALE GENOMIC DNA]</scope>
    <source>
        <strain evidence="4">iAU3127</strain>
    </source>
</reference>
<dbReference type="Pfam" id="PF13004">
    <property type="entry name" value="BACON"/>
    <property type="match status" value="1"/>
</dbReference>
<evidence type="ECO:0000313" key="3">
    <source>
        <dbReference type="EMBL" id="MQO91449.1"/>
    </source>
</evidence>
<comment type="caution">
    <text evidence="3">The sequence shown here is derived from an EMBL/GenBank/DDBJ whole genome shotgun (WGS) entry which is preliminary data.</text>
</comment>